<dbReference type="KEGG" id="tet:TTHERM_00554620"/>
<sequence>MLNPAQVSGYEGMFGIIFAPIGIIINYYTDDNDNFSYFVSDVFYFNNTSLFLLALVVVLINIFSSSVNQIIIKQMSALTRAISDSNSFILGWLFFMMAGLYSFGWQYLFGYVISFLGIIIFCEIIVLPWFGFNKNRGHDFVAPKLNRYYSQQTYPQQYQANIPIQQQYNYNGYNNQVVNLENNQQNQFLNQPLLAEINISPNQYSQRPSNVLNNNNNYNQSKQDNITGPQNYQFRPSNISSQDNQSQNRQQTLHQNLIDQPKNFSQNQLNFQTTKEVLKEILSMQFENLTQIKQIIVLIQDIQAKTPQQDHSTNNEIAKILKKIASQLTNDYLNTIKMRMLKLVQEDQYANVYKINEMRYISERLSFFVDNNNSNITIKCINEIIAWIEDSNQPTEFTQTLQNVQAINQLFLSEYQRNQEIRSNWKDQYVAIQQKLKFNNSQGQQFEQSNTSNLNTLNQNGQQKLDQNLMNQPYQLNQNEQYLSTTKQILKEILSTEFENLTQVKQIIVLIDDINSKINQNDYSHKSKIGKISHKIASVLIKNYSNIIKIKIVKLILEDQFMNISKINEMRYIQDRLYFLVINNNINTKCLNEIIIWIENNLQPNELTQVTQNLQQINEQYLNELKRDFQQSVSNWNEQYQAIQQKLNFS</sequence>
<keyword evidence="2" id="KW-0472">Membrane</keyword>
<evidence type="ECO:0000313" key="3">
    <source>
        <dbReference type="EMBL" id="EAR89007.3"/>
    </source>
</evidence>
<dbReference type="InParanoid" id="Q22UG3"/>
<protein>
    <submittedName>
        <fullName evidence="3">Transmembrane protein, putative</fullName>
    </submittedName>
</protein>
<feature type="compositionally biased region" description="Low complexity" evidence="1">
    <location>
        <begin position="205"/>
        <end position="225"/>
    </location>
</feature>
<dbReference type="RefSeq" id="XP_001009252.3">
    <property type="nucleotide sequence ID" value="XM_001009252.3"/>
</dbReference>
<feature type="transmembrane region" description="Helical" evidence="2">
    <location>
        <begin position="88"/>
        <end position="105"/>
    </location>
</feature>
<dbReference type="Proteomes" id="UP000009168">
    <property type="component" value="Unassembled WGS sequence"/>
</dbReference>
<keyword evidence="4" id="KW-1185">Reference proteome</keyword>
<dbReference type="AlphaFoldDB" id="Q22UG3"/>
<keyword evidence="2" id="KW-1133">Transmembrane helix</keyword>
<proteinExistence type="predicted"/>
<reference evidence="4" key="1">
    <citation type="journal article" date="2006" name="PLoS Biol.">
        <title>Macronuclear genome sequence of the ciliate Tetrahymena thermophila, a model eukaryote.</title>
        <authorList>
            <person name="Eisen J.A."/>
            <person name="Coyne R.S."/>
            <person name="Wu M."/>
            <person name="Wu D."/>
            <person name="Thiagarajan M."/>
            <person name="Wortman J.R."/>
            <person name="Badger J.H."/>
            <person name="Ren Q."/>
            <person name="Amedeo P."/>
            <person name="Jones K.M."/>
            <person name="Tallon L.J."/>
            <person name="Delcher A.L."/>
            <person name="Salzberg S.L."/>
            <person name="Silva J.C."/>
            <person name="Haas B.J."/>
            <person name="Majoros W.H."/>
            <person name="Farzad M."/>
            <person name="Carlton J.M."/>
            <person name="Smith R.K. Jr."/>
            <person name="Garg J."/>
            <person name="Pearlman R.E."/>
            <person name="Karrer K.M."/>
            <person name="Sun L."/>
            <person name="Manning G."/>
            <person name="Elde N.C."/>
            <person name="Turkewitz A.P."/>
            <person name="Asai D.J."/>
            <person name="Wilkes D.E."/>
            <person name="Wang Y."/>
            <person name="Cai H."/>
            <person name="Collins K."/>
            <person name="Stewart B.A."/>
            <person name="Lee S.R."/>
            <person name="Wilamowska K."/>
            <person name="Weinberg Z."/>
            <person name="Ruzzo W.L."/>
            <person name="Wloga D."/>
            <person name="Gaertig J."/>
            <person name="Frankel J."/>
            <person name="Tsao C.-C."/>
            <person name="Gorovsky M.A."/>
            <person name="Keeling P.J."/>
            <person name="Waller R.F."/>
            <person name="Patron N.J."/>
            <person name="Cherry J.M."/>
            <person name="Stover N.A."/>
            <person name="Krieger C.J."/>
            <person name="del Toro C."/>
            <person name="Ryder H.F."/>
            <person name="Williamson S.C."/>
            <person name="Barbeau R.A."/>
            <person name="Hamilton E.P."/>
            <person name="Orias E."/>
        </authorList>
    </citation>
    <scope>NUCLEOTIDE SEQUENCE [LARGE SCALE GENOMIC DNA]</scope>
    <source>
        <strain evidence="4">SB210</strain>
    </source>
</reference>
<feature type="transmembrane region" description="Helical" evidence="2">
    <location>
        <begin position="49"/>
        <end position="67"/>
    </location>
</feature>
<feature type="transmembrane region" description="Helical" evidence="2">
    <location>
        <begin position="12"/>
        <end position="29"/>
    </location>
</feature>
<evidence type="ECO:0000313" key="4">
    <source>
        <dbReference type="Proteomes" id="UP000009168"/>
    </source>
</evidence>
<evidence type="ECO:0000256" key="2">
    <source>
        <dbReference type="SAM" id="Phobius"/>
    </source>
</evidence>
<keyword evidence="2 3" id="KW-0812">Transmembrane</keyword>
<organism evidence="3 4">
    <name type="scientific">Tetrahymena thermophila (strain SB210)</name>
    <dbReference type="NCBI Taxonomy" id="312017"/>
    <lineage>
        <taxon>Eukaryota</taxon>
        <taxon>Sar</taxon>
        <taxon>Alveolata</taxon>
        <taxon>Ciliophora</taxon>
        <taxon>Intramacronucleata</taxon>
        <taxon>Oligohymenophorea</taxon>
        <taxon>Hymenostomatida</taxon>
        <taxon>Tetrahymenina</taxon>
        <taxon>Tetrahymenidae</taxon>
        <taxon>Tetrahymena</taxon>
    </lineage>
</organism>
<dbReference type="EMBL" id="GG662828">
    <property type="protein sequence ID" value="EAR89007.3"/>
    <property type="molecule type" value="Genomic_DNA"/>
</dbReference>
<feature type="compositionally biased region" description="Low complexity" evidence="1">
    <location>
        <begin position="237"/>
        <end position="250"/>
    </location>
</feature>
<evidence type="ECO:0000256" key="1">
    <source>
        <dbReference type="SAM" id="MobiDB-lite"/>
    </source>
</evidence>
<dbReference type="GeneID" id="7840698"/>
<feature type="region of interest" description="Disordered" evidence="1">
    <location>
        <begin position="205"/>
        <end position="250"/>
    </location>
</feature>
<dbReference type="HOGENOM" id="CLU_016918_0_0_1"/>
<feature type="compositionally biased region" description="Polar residues" evidence="1">
    <location>
        <begin position="226"/>
        <end position="236"/>
    </location>
</feature>
<feature type="transmembrane region" description="Helical" evidence="2">
    <location>
        <begin position="111"/>
        <end position="130"/>
    </location>
</feature>
<name>Q22UG3_TETTS</name>
<accession>Q22UG3</accession>
<gene>
    <name evidence="3" type="ORF">TTHERM_00554620</name>
</gene>